<keyword evidence="1" id="KW-1133">Transmembrane helix</keyword>
<keyword evidence="1" id="KW-0812">Transmembrane</keyword>
<comment type="caution">
    <text evidence="2">The sequence shown here is derived from an EMBL/GenBank/DDBJ whole genome shotgun (WGS) entry which is preliminary data.</text>
</comment>
<dbReference type="EMBL" id="JBHUKR010000009">
    <property type="protein sequence ID" value="MFD2418858.1"/>
    <property type="molecule type" value="Genomic_DNA"/>
</dbReference>
<accession>A0ABW5FVM9</accession>
<evidence type="ECO:0000256" key="1">
    <source>
        <dbReference type="SAM" id="Phobius"/>
    </source>
</evidence>
<gene>
    <name evidence="2" type="ORF">ACFSXZ_21245</name>
</gene>
<name>A0ABW5FVM9_9PSEU</name>
<dbReference type="InterPro" id="IPR007436">
    <property type="entry name" value="DUF485"/>
</dbReference>
<keyword evidence="3" id="KW-1185">Reference proteome</keyword>
<organism evidence="2 3">
    <name type="scientific">Amycolatopsis pigmentata</name>
    <dbReference type="NCBI Taxonomy" id="450801"/>
    <lineage>
        <taxon>Bacteria</taxon>
        <taxon>Bacillati</taxon>
        <taxon>Actinomycetota</taxon>
        <taxon>Actinomycetes</taxon>
        <taxon>Pseudonocardiales</taxon>
        <taxon>Pseudonocardiaceae</taxon>
        <taxon>Amycolatopsis</taxon>
    </lineage>
</organism>
<protein>
    <submittedName>
        <fullName evidence="2">DUF485 domain-containing protein</fullName>
    </submittedName>
</protein>
<dbReference type="RefSeq" id="WP_378266860.1">
    <property type="nucleotide sequence ID" value="NZ_JBHUKR010000009.1"/>
</dbReference>
<dbReference type="Pfam" id="PF04341">
    <property type="entry name" value="DUF485"/>
    <property type="match status" value="1"/>
</dbReference>
<evidence type="ECO:0000313" key="3">
    <source>
        <dbReference type="Proteomes" id="UP001597417"/>
    </source>
</evidence>
<dbReference type="PANTHER" id="PTHR38441:SF1">
    <property type="entry name" value="MEMBRANE PROTEIN"/>
    <property type="match status" value="1"/>
</dbReference>
<dbReference type="PANTHER" id="PTHR38441">
    <property type="entry name" value="INTEGRAL MEMBRANE PROTEIN-RELATED"/>
    <property type="match status" value="1"/>
</dbReference>
<proteinExistence type="predicted"/>
<feature type="transmembrane region" description="Helical" evidence="1">
    <location>
        <begin position="62"/>
        <end position="84"/>
    </location>
</feature>
<keyword evidence="1" id="KW-0472">Membrane</keyword>
<dbReference type="Proteomes" id="UP001597417">
    <property type="component" value="Unassembled WGS sequence"/>
</dbReference>
<feature type="transmembrane region" description="Helical" evidence="1">
    <location>
        <begin position="96"/>
        <end position="118"/>
    </location>
</feature>
<sequence length="138" mass="15814">MQNVAQTSANRNTMEDTGPIPVLFEAAGTDQYAKPGRQAGPDYLTIQHSEEFRRLRARFRRFVFPMTLLFIVWYFAYVLLAAYAHDFMSIKVYGQINVAIVMGIGQFVSTALITFAYLRFARRRLDPQVNKVRQQAGV</sequence>
<evidence type="ECO:0000313" key="2">
    <source>
        <dbReference type="EMBL" id="MFD2418858.1"/>
    </source>
</evidence>
<reference evidence="3" key="1">
    <citation type="journal article" date="2019" name="Int. J. Syst. Evol. Microbiol.">
        <title>The Global Catalogue of Microorganisms (GCM) 10K type strain sequencing project: providing services to taxonomists for standard genome sequencing and annotation.</title>
        <authorList>
            <consortium name="The Broad Institute Genomics Platform"/>
            <consortium name="The Broad Institute Genome Sequencing Center for Infectious Disease"/>
            <person name="Wu L."/>
            <person name="Ma J."/>
        </authorList>
    </citation>
    <scope>NUCLEOTIDE SEQUENCE [LARGE SCALE GENOMIC DNA]</scope>
    <source>
        <strain evidence="3">CGMCC 4.7645</strain>
    </source>
</reference>